<protein>
    <recommendedName>
        <fullName evidence="3">Type II secretion system protein J</fullName>
    </recommendedName>
</protein>
<evidence type="ECO:0000256" key="2">
    <source>
        <dbReference type="ARBA" id="ARBA00011084"/>
    </source>
</evidence>
<organism evidence="10 11">
    <name type="scientific">Pseudaeromonas sharmana</name>
    <dbReference type="NCBI Taxonomy" id="328412"/>
    <lineage>
        <taxon>Bacteria</taxon>
        <taxon>Pseudomonadati</taxon>
        <taxon>Pseudomonadota</taxon>
        <taxon>Gammaproteobacteria</taxon>
        <taxon>Aeromonadales</taxon>
        <taxon>Aeromonadaceae</taxon>
        <taxon>Pseudaeromonas</taxon>
    </lineage>
</organism>
<sequence length="204" mass="23059">MSPARMRGFTLIEVLVALLIFASLSLGAYQLLTAVLHNDEMAREKVAQLGELQRVFGMMERDFSQMIARPTRVNGEASSAVIQTGQFQMQSDDWSILFVRGGWFNPGAQLPRSQLQKVGYRLREEKLERLSYVYLDPVVGTEPTATVLLDGVKSFRLRFFHNGQWASAWNSTSQLPKAVEVELELTHYGKIRRLFLIASESTTS</sequence>
<keyword evidence="5" id="KW-0488">Methylation</keyword>
<evidence type="ECO:0000313" key="11">
    <source>
        <dbReference type="Proteomes" id="UP001595692"/>
    </source>
</evidence>
<comment type="similarity">
    <text evidence="2">Belongs to the GSP J family.</text>
</comment>
<evidence type="ECO:0000256" key="5">
    <source>
        <dbReference type="ARBA" id="ARBA00022481"/>
    </source>
</evidence>
<dbReference type="Gene3D" id="2.10.70.20">
    <property type="entry name" value="gspk-gspi-gspj complex like domains"/>
    <property type="match status" value="1"/>
</dbReference>
<accession>A0ABV8CKC6</accession>
<gene>
    <name evidence="10" type="primary">gspJ</name>
    <name evidence="10" type="ORF">ACFOSS_03825</name>
</gene>
<dbReference type="InterPro" id="IPR010055">
    <property type="entry name" value="T2SS_protein-GspJ"/>
</dbReference>
<dbReference type="PANTHER" id="PTHR39583">
    <property type="entry name" value="TYPE II SECRETION SYSTEM PROTEIN J-RELATED"/>
    <property type="match status" value="1"/>
</dbReference>
<keyword evidence="6" id="KW-0997">Cell inner membrane</keyword>
<comment type="subcellular location">
    <subcellularLocation>
        <location evidence="1">Cell inner membrane</location>
        <topology evidence="1">Single-pass membrane protein</topology>
    </subcellularLocation>
</comment>
<dbReference type="Proteomes" id="UP001595692">
    <property type="component" value="Unassembled WGS sequence"/>
</dbReference>
<evidence type="ECO:0000256" key="7">
    <source>
        <dbReference type="ARBA" id="ARBA00022692"/>
    </source>
</evidence>
<dbReference type="EMBL" id="JBHSAF010000002">
    <property type="protein sequence ID" value="MFC3912599.1"/>
    <property type="molecule type" value="Genomic_DNA"/>
</dbReference>
<dbReference type="InterPro" id="IPR012902">
    <property type="entry name" value="N_methyl_site"/>
</dbReference>
<proteinExistence type="inferred from homology"/>
<keyword evidence="11" id="KW-1185">Reference proteome</keyword>
<comment type="caution">
    <text evidence="10">The sequence shown here is derived from an EMBL/GenBank/DDBJ whole genome shotgun (WGS) entry which is preliminary data.</text>
</comment>
<dbReference type="Pfam" id="PF11612">
    <property type="entry name" value="T2SSJ"/>
    <property type="match status" value="1"/>
</dbReference>
<evidence type="ECO:0000256" key="1">
    <source>
        <dbReference type="ARBA" id="ARBA00004377"/>
    </source>
</evidence>
<evidence type="ECO:0000313" key="10">
    <source>
        <dbReference type="EMBL" id="MFC3912599.1"/>
    </source>
</evidence>
<dbReference type="SUPFAM" id="SSF54523">
    <property type="entry name" value="Pili subunits"/>
    <property type="match status" value="1"/>
</dbReference>
<evidence type="ECO:0000256" key="4">
    <source>
        <dbReference type="ARBA" id="ARBA00022475"/>
    </source>
</evidence>
<keyword evidence="9" id="KW-0472">Membrane</keyword>
<evidence type="ECO:0000256" key="3">
    <source>
        <dbReference type="ARBA" id="ARBA00021539"/>
    </source>
</evidence>
<dbReference type="Pfam" id="PF07963">
    <property type="entry name" value="N_methyl"/>
    <property type="match status" value="1"/>
</dbReference>
<keyword evidence="4" id="KW-1003">Cell membrane</keyword>
<dbReference type="PROSITE" id="PS00409">
    <property type="entry name" value="PROKAR_NTER_METHYL"/>
    <property type="match status" value="1"/>
</dbReference>
<keyword evidence="8" id="KW-1133">Transmembrane helix</keyword>
<evidence type="ECO:0000256" key="8">
    <source>
        <dbReference type="ARBA" id="ARBA00022989"/>
    </source>
</evidence>
<evidence type="ECO:0000256" key="6">
    <source>
        <dbReference type="ARBA" id="ARBA00022519"/>
    </source>
</evidence>
<keyword evidence="7" id="KW-0812">Transmembrane</keyword>
<reference evidence="11" key="1">
    <citation type="journal article" date="2019" name="Int. J. Syst. Evol. Microbiol.">
        <title>The Global Catalogue of Microorganisms (GCM) 10K type strain sequencing project: providing services to taxonomists for standard genome sequencing and annotation.</title>
        <authorList>
            <consortium name="The Broad Institute Genomics Platform"/>
            <consortium name="The Broad Institute Genome Sequencing Center for Infectious Disease"/>
            <person name="Wu L."/>
            <person name="Ma J."/>
        </authorList>
    </citation>
    <scope>NUCLEOTIDE SEQUENCE [LARGE SCALE GENOMIC DNA]</scope>
    <source>
        <strain evidence="11">CCUG 54939</strain>
    </source>
</reference>
<dbReference type="NCBIfam" id="TIGR02532">
    <property type="entry name" value="IV_pilin_GFxxxE"/>
    <property type="match status" value="1"/>
</dbReference>
<dbReference type="InterPro" id="IPR045584">
    <property type="entry name" value="Pilin-like"/>
</dbReference>
<name>A0ABV8CKC6_9GAMM</name>
<dbReference type="Gene3D" id="3.10.610.10">
    <property type="entry name" value="GSPII I/J protein-like"/>
    <property type="match status" value="1"/>
</dbReference>
<dbReference type="InterPro" id="IPR051621">
    <property type="entry name" value="T2SS_protein_J"/>
</dbReference>
<dbReference type="RefSeq" id="WP_377150736.1">
    <property type="nucleotide sequence ID" value="NZ_JBHSAF010000002.1"/>
</dbReference>
<dbReference type="NCBIfam" id="TIGR01711">
    <property type="entry name" value="gspJ"/>
    <property type="match status" value="1"/>
</dbReference>
<evidence type="ECO:0000256" key="9">
    <source>
        <dbReference type="ARBA" id="ARBA00023136"/>
    </source>
</evidence>
<dbReference type="PANTHER" id="PTHR39583:SF2">
    <property type="entry name" value="TYPE II SECRETION SYSTEM PROTEIN J"/>
    <property type="match status" value="1"/>
</dbReference>